<evidence type="ECO:0000256" key="2">
    <source>
        <dbReference type="ARBA" id="ARBA00022840"/>
    </source>
</evidence>
<reference evidence="5" key="1">
    <citation type="submission" date="2022-11" db="EMBL/GenBank/DDBJ databases">
        <title>Centuries of genome instability and evolution in soft-shell clam transmissible cancer (bioRxiv).</title>
        <authorList>
            <person name="Hart S.F.M."/>
            <person name="Yonemitsu M.A."/>
            <person name="Giersch R.M."/>
            <person name="Beal B.F."/>
            <person name="Arriagada G."/>
            <person name="Davis B.W."/>
            <person name="Ostrander E.A."/>
            <person name="Goff S.P."/>
            <person name="Metzger M.J."/>
        </authorList>
    </citation>
    <scope>NUCLEOTIDE SEQUENCE</scope>
    <source>
        <strain evidence="5">MELC-2E11</strain>
        <tissue evidence="5">Siphon/mantle</tissue>
    </source>
</reference>
<dbReference type="InterPro" id="IPR011009">
    <property type="entry name" value="Kinase-like_dom_sf"/>
</dbReference>
<keyword evidence="6" id="KW-1185">Reference proteome</keyword>
<dbReference type="InterPro" id="IPR008271">
    <property type="entry name" value="Ser/Thr_kinase_AS"/>
</dbReference>
<evidence type="ECO:0000313" key="6">
    <source>
        <dbReference type="Proteomes" id="UP001164746"/>
    </source>
</evidence>
<feature type="region of interest" description="Disordered" evidence="3">
    <location>
        <begin position="417"/>
        <end position="465"/>
    </location>
</feature>
<dbReference type="PANTHER" id="PTHR24346">
    <property type="entry name" value="MAP/MICROTUBULE AFFINITY-REGULATING KINASE"/>
    <property type="match status" value="1"/>
</dbReference>
<feature type="compositionally biased region" description="Basic and acidic residues" evidence="3">
    <location>
        <begin position="215"/>
        <end position="224"/>
    </location>
</feature>
<evidence type="ECO:0000259" key="4">
    <source>
        <dbReference type="SMART" id="SM00220"/>
    </source>
</evidence>
<evidence type="ECO:0000256" key="1">
    <source>
        <dbReference type="ARBA" id="ARBA00022741"/>
    </source>
</evidence>
<dbReference type="PANTHER" id="PTHR24346:SF84">
    <property type="entry name" value="TESTIS SPECIFIC SERINE KINASE 5"/>
    <property type="match status" value="1"/>
</dbReference>
<dbReference type="SMART" id="SM00220">
    <property type="entry name" value="S_TKc"/>
    <property type="match status" value="1"/>
</dbReference>
<dbReference type="SUPFAM" id="SSF56112">
    <property type="entry name" value="Protein kinase-like (PK-like)"/>
    <property type="match status" value="1"/>
</dbReference>
<feature type="domain" description="Protein kinase" evidence="4">
    <location>
        <begin position="1"/>
        <end position="195"/>
    </location>
</feature>
<accession>A0ABY7DUK9</accession>
<proteinExistence type="predicted"/>
<feature type="region of interest" description="Disordered" evidence="3">
    <location>
        <begin position="200"/>
        <end position="241"/>
    </location>
</feature>
<feature type="compositionally biased region" description="Polar residues" evidence="3">
    <location>
        <begin position="541"/>
        <end position="562"/>
    </location>
</feature>
<dbReference type="EMBL" id="CP111015">
    <property type="protein sequence ID" value="WAR01400.1"/>
    <property type="molecule type" value="Genomic_DNA"/>
</dbReference>
<dbReference type="Pfam" id="PF00069">
    <property type="entry name" value="Pkinase"/>
    <property type="match status" value="1"/>
</dbReference>
<dbReference type="Proteomes" id="UP001164746">
    <property type="component" value="Chromosome 4"/>
</dbReference>
<evidence type="ECO:0000256" key="3">
    <source>
        <dbReference type="SAM" id="MobiDB-lite"/>
    </source>
</evidence>
<sequence length="600" mass="66481">MEYCSRGDLLDLINEHIGDQKRGLSEEKARKVFAMLVHGVHHIHNQGIVHRDLKCENILLDKDENVKITENLYCVVPYSSSDFGFSTTFLPGQSALLKTSCGSYAYTAPEVIRVRPYDGTKSDIWSLGIILFAMLNGRLPFNDAQLCELEEEMKMQRIRFERTVNFDSMVFVRRMLQYQPSARPTMTDIIADPWLTGHLAIPRQPNKPRWTNNNDSKKKPKQEAARGGSDASMGVGGTQPIYYKTTDQKRGSASAVSVNHDQKETIVLKSRTGARQKKNIWIRGPLVSQRPKTWPRTDRKPGPQPPPTRTPSAGHRNNTATVVVTKLGCSEHTKRSAVDSGAKNIENIKLSKWFMDKYMAGKEASFKNNPATNCACCKAEAEVVSSRKQSKECVTLENGELIQAAIADSERFSAHVTRRSASGRDKVAKPPSAGARKNRAGPGNDMAGRGTGLVNYMVNPSRSPGERVKYFRDRLLRNYSNDEKAVQKCDGNSGLPHLLVQPLKTTPCPPEPVQDQARKSSPSPTRAVSGRSPTRAANGRFPTSATTDRQTSPTRESPTRASNGRWASANGRSWRQMRGASGKTSPVKPKQRVVVHSSIT</sequence>
<organism evidence="5 6">
    <name type="scientific">Mya arenaria</name>
    <name type="common">Soft-shell clam</name>
    <dbReference type="NCBI Taxonomy" id="6604"/>
    <lineage>
        <taxon>Eukaryota</taxon>
        <taxon>Metazoa</taxon>
        <taxon>Spiralia</taxon>
        <taxon>Lophotrochozoa</taxon>
        <taxon>Mollusca</taxon>
        <taxon>Bivalvia</taxon>
        <taxon>Autobranchia</taxon>
        <taxon>Heteroconchia</taxon>
        <taxon>Euheterodonta</taxon>
        <taxon>Imparidentia</taxon>
        <taxon>Neoheterodontei</taxon>
        <taxon>Myida</taxon>
        <taxon>Myoidea</taxon>
        <taxon>Myidae</taxon>
        <taxon>Mya</taxon>
    </lineage>
</organism>
<evidence type="ECO:0000313" key="5">
    <source>
        <dbReference type="EMBL" id="WAR01400.1"/>
    </source>
</evidence>
<dbReference type="Gene3D" id="1.10.510.10">
    <property type="entry name" value="Transferase(Phosphotransferase) domain 1"/>
    <property type="match status" value="1"/>
</dbReference>
<keyword evidence="1" id="KW-0547">Nucleotide-binding</keyword>
<dbReference type="InterPro" id="IPR000719">
    <property type="entry name" value="Prot_kinase_dom"/>
</dbReference>
<feature type="region of interest" description="Disordered" evidence="3">
    <location>
        <begin position="285"/>
        <end position="318"/>
    </location>
</feature>
<gene>
    <name evidence="5" type="ORF">MAR_007958</name>
</gene>
<dbReference type="PROSITE" id="PS00108">
    <property type="entry name" value="PROTEIN_KINASE_ST"/>
    <property type="match status" value="1"/>
</dbReference>
<name>A0ABY7DUK9_MYAAR</name>
<protein>
    <submittedName>
        <fullName evidence="5">TSSK5-like protein</fullName>
    </submittedName>
</protein>
<feature type="region of interest" description="Disordered" evidence="3">
    <location>
        <begin position="486"/>
        <end position="600"/>
    </location>
</feature>
<keyword evidence="2" id="KW-0067">ATP-binding</keyword>